<dbReference type="eggNOG" id="COG0456">
    <property type="taxonomic scope" value="Bacteria"/>
</dbReference>
<organism evidence="2 3">
    <name type="scientific">Martelella mediterranea DSM 17316</name>
    <dbReference type="NCBI Taxonomy" id="1122214"/>
    <lineage>
        <taxon>Bacteria</taxon>
        <taxon>Pseudomonadati</taxon>
        <taxon>Pseudomonadota</taxon>
        <taxon>Alphaproteobacteria</taxon>
        <taxon>Hyphomicrobiales</taxon>
        <taxon>Aurantimonadaceae</taxon>
        <taxon>Martelella</taxon>
    </lineage>
</organism>
<dbReference type="OrthoDB" id="9788924at2"/>
<dbReference type="InterPro" id="IPR016181">
    <property type="entry name" value="Acyl_CoA_acyltransferase"/>
</dbReference>
<keyword evidence="3" id="KW-1185">Reference proteome</keyword>
<dbReference type="PROSITE" id="PS51186">
    <property type="entry name" value="GNAT"/>
    <property type="match status" value="1"/>
</dbReference>
<dbReference type="Proteomes" id="UP000191135">
    <property type="component" value="Chromosome"/>
</dbReference>
<sequence length="193" mass="21312">MVSSFTIRAATAEDAPDMVRLINIADHGLPLWRWGRLEGGEGDPWQAGRDSVRREEQVVNWKNGTVATLGSDIVALLLAYPLERDTPTGEADHAVFEPLKALKAKAVGSYYIHVLAAYAEYRRRGLGKLLMERAARMAGGRDLALIVSDGNAPARRFYDQLGFHEAAREAIVTAEDWKAEGENWLLLAKPSRA</sequence>
<evidence type="ECO:0000313" key="2">
    <source>
        <dbReference type="EMBL" id="AQZ52662.1"/>
    </source>
</evidence>
<dbReference type="EMBL" id="CP020330">
    <property type="protein sequence ID" value="AQZ52662.1"/>
    <property type="molecule type" value="Genomic_DNA"/>
</dbReference>
<feature type="domain" description="N-acetyltransferase" evidence="1">
    <location>
        <begin position="5"/>
        <end position="192"/>
    </location>
</feature>
<keyword evidence="2" id="KW-0808">Transferase</keyword>
<dbReference type="AlphaFoldDB" id="A0A1U9Z4Y4"/>
<dbReference type="STRING" id="1122214.Mame_03355"/>
<dbReference type="KEGG" id="mmed:Mame_03355"/>
<proteinExistence type="predicted"/>
<dbReference type="RefSeq" id="WP_018066486.1">
    <property type="nucleotide sequence ID" value="NZ_AQWH01000024.1"/>
</dbReference>
<name>A0A1U9Z4Y4_9HYPH</name>
<dbReference type="GO" id="GO:0016747">
    <property type="term" value="F:acyltransferase activity, transferring groups other than amino-acyl groups"/>
    <property type="evidence" value="ECO:0007669"/>
    <property type="project" value="InterPro"/>
</dbReference>
<evidence type="ECO:0000259" key="1">
    <source>
        <dbReference type="PROSITE" id="PS51186"/>
    </source>
</evidence>
<dbReference type="InterPro" id="IPR000182">
    <property type="entry name" value="GNAT_dom"/>
</dbReference>
<protein>
    <submittedName>
        <fullName evidence="2">Ribosomal-protein-alanine acetyltransferase</fullName>
    </submittedName>
</protein>
<accession>A0A1U9Z4Y4</accession>
<dbReference type="Pfam" id="PF00583">
    <property type="entry name" value="Acetyltransf_1"/>
    <property type="match status" value="1"/>
</dbReference>
<dbReference type="Gene3D" id="3.40.630.30">
    <property type="match status" value="1"/>
</dbReference>
<dbReference type="SUPFAM" id="SSF55729">
    <property type="entry name" value="Acyl-CoA N-acyltransferases (Nat)"/>
    <property type="match status" value="1"/>
</dbReference>
<gene>
    <name evidence="2" type="ORF">Mame_03355</name>
</gene>
<reference evidence="2 3" key="1">
    <citation type="submission" date="2017-03" db="EMBL/GenBank/DDBJ databases">
        <title>Foreign affairs: Plasmid Transfer between Roseobacters and Rhizobia.</title>
        <authorList>
            <person name="Bartling P."/>
            <person name="Bunk B."/>
            <person name="Overmann J."/>
            <person name="Brinkmann H."/>
            <person name="Petersen J."/>
        </authorList>
    </citation>
    <scope>NUCLEOTIDE SEQUENCE [LARGE SCALE GENOMIC DNA]</scope>
    <source>
        <strain evidence="2 3">MACL11</strain>
    </source>
</reference>
<evidence type="ECO:0000313" key="3">
    <source>
        <dbReference type="Proteomes" id="UP000191135"/>
    </source>
</evidence>